<evidence type="ECO:0000313" key="2">
    <source>
        <dbReference type="Proteomes" id="UP000604825"/>
    </source>
</evidence>
<dbReference type="OrthoDB" id="1707152at2759"/>
<accession>A0A811PSH3</accession>
<protein>
    <submittedName>
        <fullName evidence="1">Uncharacterized protein</fullName>
    </submittedName>
</protein>
<reference evidence="1" key="1">
    <citation type="submission" date="2020-10" db="EMBL/GenBank/DDBJ databases">
        <authorList>
            <person name="Han B."/>
            <person name="Lu T."/>
            <person name="Zhao Q."/>
            <person name="Huang X."/>
            <person name="Zhao Y."/>
        </authorList>
    </citation>
    <scope>NUCLEOTIDE SEQUENCE</scope>
</reference>
<name>A0A811PSH3_9POAL</name>
<organism evidence="1 2">
    <name type="scientific">Miscanthus lutarioriparius</name>
    <dbReference type="NCBI Taxonomy" id="422564"/>
    <lineage>
        <taxon>Eukaryota</taxon>
        <taxon>Viridiplantae</taxon>
        <taxon>Streptophyta</taxon>
        <taxon>Embryophyta</taxon>
        <taxon>Tracheophyta</taxon>
        <taxon>Spermatophyta</taxon>
        <taxon>Magnoliopsida</taxon>
        <taxon>Liliopsida</taxon>
        <taxon>Poales</taxon>
        <taxon>Poaceae</taxon>
        <taxon>PACMAD clade</taxon>
        <taxon>Panicoideae</taxon>
        <taxon>Andropogonodae</taxon>
        <taxon>Andropogoneae</taxon>
        <taxon>Saccharinae</taxon>
        <taxon>Miscanthus</taxon>
    </lineage>
</organism>
<sequence>MTLLEDLIRAIELWLRIAKEQVPLVDPTLDPVLLVPGIAGSILEAVDEEGNKERVCYSNGAGKTVSVNEKTRITVPEDRYGLYAIDTLDPDLATVVVHPEKEGRRHVEVRAVGVSHGG</sequence>
<proteinExistence type="predicted"/>
<dbReference type="EMBL" id="CAJGYO010000008">
    <property type="protein sequence ID" value="CAD6248791.1"/>
    <property type="molecule type" value="Genomic_DNA"/>
</dbReference>
<dbReference type="AlphaFoldDB" id="A0A811PSH3"/>
<comment type="caution">
    <text evidence="1">The sequence shown here is derived from an EMBL/GenBank/DDBJ whole genome shotgun (WGS) entry which is preliminary data.</text>
</comment>
<dbReference type="Proteomes" id="UP000604825">
    <property type="component" value="Unassembled WGS sequence"/>
</dbReference>
<evidence type="ECO:0000313" key="1">
    <source>
        <dbReference type="EMBL" id="CAD6248791.1"/>
    </source>
</evidence>
<keyword evidence="2" id="KW-1185">Reference proteome</keyword>
<gene>
    <name evidence="1" type="ORF">NCGR_LOCUS32679</name>
</gene>